<gene>
    <name evidence="1" type="ORF">GGX14DRAFT_635742</name>
</gene>
<reference evidence="1" key="1">
    <citation type="submission" date="2023-03" db="EMBL/GenBank/DDBJ databases">
        <title>Massive genome expansion in bonnet fungi (Mycena s.s.) driven by repeated elements and novel gene families across ecological guilds.</title>
        <authorList>
            <consortium name="Lawrence Berkeley National Laboratory"/>
            <person name="Harder C.B."/>
            <person name="Miyauchi S."/>
            <person name="Viragh M."/>
            <person name="Kuo A."/>
            <person name="Thoen E."/>
            <person name="Andreopoulos B."/>
            <person name="Lu D."/>
            <person name="Skrede I."/>
            <person name="Drula E."/>
            <person name="Henrissat B."/>
            <person name="Morin E."/>
            <person name="Kohler A."/>
            <person name="Barry K."/>
            <person name="LaButti K."/>
            <person name="Morin E."/>
            <person name="Salamov A."/>
            <person name="Lipzen A."/>
            <person name="Mereny Z."/>
            <person name="Hegedus B."/>
            <person name="Baldrian P."/>
            <person name="Stursova M."/>
            <person name="Weitz H."/>
            <person name="Taylor A."/>
            <person name="Grigoriev I.V."/>
            <person name="Nagy L.G."/>
            <person name="Martin F."/>
            <person name="Kauserud H."/>
        </authorList>
    </citation>
    <scope>NUCLEOTIDE SEQUENCE</scope>
    <source>
        <strain evidence="1">9144</strain>
    </source>
</reference>
<name>A0AAD6Y8S9_9AGAR</name>
<protein>
    <submittedName>
        <fullName evidence="1">Uncharacterized protein</fullName>
    </submittedName>
</protein>
<evidence type="ECO:0000313" key="2">
    <source>
        <dbReference type="Proteomes" id="UP001219525"/>
    </source>
</evidence>
<dbReference type="AlphaFoldDB" id="A0AAD6Y8S9"/>
<sequence length="154" mass="18126">MQLYSELGIYPLRVRRAELALRYLRYLVQLPDQRLAREALQEADRLRRRSTPSWTGDLAIVLRDLPFEMPSLPSLAHLDTARCDGLLGILRQVSRQWIWDSIQWIWDPIQVVVSLPLLHSRREPQEKGTPKVIQLCRRHYCTFLGFSSLIIAWH</sequence>
<organism evidence="1 2">
    <name type="scientific">Mycena pura</name>
    <dbReference type="NCBI Taxonomy" id="153505"/>
    <lineage>
        <taxon>Eukaryota</taxon>
        <taxon>Fungi</taxon>
        <taxon>Dikarya</taxon>
        <taxon>Basidiomycota</taxon>
        <taxon>Agaricomycotina</taxon>
        <taxon>Agaricomycetes</taxon>
        <taxon>Agaricomycetidae</taxon>
        <taxon>Agaricales</taxon>
        <taxon>Marasmiineae</taxon>
        <taxon>Mycenaceae</taxon>
        <taxon>Mycena</taxon>
    </lineage>
</organism>
<dbReference type="EMBL" id="JARJCW010000036">
    <property type="protein sequence ID" value="KAJ7207631.1"/>
    <property type="molecule type" value="Genomic_DNA"/>
</dbReference>
<accession>A0AAD6Y8S9</accession>
<dbReference type="Proteomes" id="UP001219525">
    <property type="component" value="Unassembled WGS sequence"/>
</dbReference>
<keyword evidence="2" id="KW-1185">Reference proteome</keyword>
<comment type="caution">
    <text evidence="1">The sequence shown here is derived from an EMBL/GenBank/DDBJ whole genome shotgun (WGS) entry which is preliminary data.</text>
</comment>
<evidence type="ECO:0000313" key="1">
    <source>
        <dbReference type="EMBL" id="KAJ7207631.1"/>
    </source>
</evidence>
<proteinExistence type="predicted"/>